<sequence>MKTITFKINNNLKKYIALILFIFVGFTQIQAQCTVPSNFTGAQFVTWLNTNQNTCNGVVIIPNGIDITLLANTTIPSHINRIEIKNGGQILWANNSVELTLAENTAIDIENITDIGKQTGALGSTSSSCNNTRTIYIGGVRYSACTGGGNVCLIFADLIEAGGTPKIDSDVAVIGGVGNNVCFDTAFLDATIGNIPDGITVSSYQWTQTGGPGTSQFSSPTSEDTNVTVSVPGLYEFTITVEIPLGSSGDCLAQIVEIDAIIQLDFLPAITSSYTYSVDANCGKTINFTDTSSDPYPGGAPVVYLWDFGDGTTSTLQNPSHTFSTFGDKTVTLKVSDADGAIADCNNDTSTQIITIADNINPNALCKNITIQLDSSGSATIVPADIDGGSTDACGTITLSASKTSFSCADVGANQVTLTVTDDSGNTDTCTATVTVQDNVPPTALCQNVTIQLDATGNASVTPAQVDNGSSDNCAVDTITLSQTDFTCAEVGDNTVTLTVTDVNGNASTCTATVTVQDNVPPTALCQNVTIQLDATGNASVTPAQVDNGSSDNCAVDTITLSQTDFTCAEVGDNTVTLTVTDVNGNASTCTATVTVQDNVPPTALCQNVTIQLDATGNASVTPAQVDNGSSDNCAVDTITLSQTDFTCAEVGDNTVTLTVTDVNGNASTCTATVTVQDNVPPTALCQNVTIQLDATGNASVTPAQVDNGSSDNCAVDTITLSQTDFTCAEVGDNTVTLTVTDVNGNASTCTATVTVQDNVPPTALCQNVTIQLDATGNASVTPAQVDNGSSDNCAVDTITLSQTDFTCAEVGDNTVTLTVTDVNGNASTCTATVTVQDNVPPTALCQNVTIQLDATGNASVTPAQVDNGSSDNCAVDTITLSQTDFTCAEVGDNTVTLTVTDVNGNASTCTATVTVQDNVPPTALCQNVTIQLDATGNASVTPAQVDNGSSDNCAVDTITLSQTDFTCAEVGDNTVTLTVTDVNGNASTCTATVTVQDNVPPTALCQNVTIQLDATGNASVTPAQVDNGSSDNCAVDTITLSQTDFTCAEVGDNTVTLTVTDVNGNASTCTATVTVQDNVPPTALCQNVTIQLDAAGNASVTPAQVDNGSSDNCAVDTITLSQTDFTCAEVGDNTVTLTVTDVNGNASTCTATVTVQDNVPPTASNPDSISVQCVSDIPAPDVSVVLDENDNCSTKVEFVSDSSLNPDACGGNIMRTYSITDPSGNSINVIQTIIVDDNTPPVIDESNKLDIDIECGITDPNALQNWLDNHAGVTATDNCSTVTWTNDYGQNTSVRCKEGKGITVTFTATDACGNFSQTSAVYHIQDNIPPSITTQASDYLAECDGSGNIQELTDWLASNGGATATDDCSAIEWTNNFTTLSDECGNTGMANVTFTATDACGNTTNTVAKFVIKDNTPPTITVPADVTIECTADESSATNGVATGGDACGLVTITESDVVTTACGNTKTIIRTWTATDECGNSTSADQKITVIDTTPPTITVPADVTIECTADESSASNGVATGADTCGTVTITESDVVTTACGNTKTIIRTWTATDECGNSTSADQKITVIDTTPPTITVPADVTIECTAD</sequence>
<protein>
    <recommendedName>
        <fullName evidence="6">PKD domain-containing protein</fullName>
    </recommendedName>
</protein>
<evidence type="ECO:0000259" key="3">
    <source>
        <dbReference type="PROSITE" id="PS50825"/>
    </source>
</evidence>
<dbReference type="HOGENOM" id="CLU_244638_0_0_10"/>
<keyword evidence="1" id="KW-0677">Repeat</keyword>
<dbReference type="STRING" id="1454006.AW14_11220"/>
<dbReference type="InterPro" id="IPR035986">
    <property type="entry name" value="PKD_dom_sf"/>
</dbReference>
<dbReference type="PANTHER" id="PTHR24273">
    <property type="entry name" value="FI04643P-RELATED"/>
    <property type="match status" value="1"/>
</dbReference>
<organism evidence="4 5">
    <name type="scientific">Siansivirga zeaxanthinifaciens CC-SAMT-1</name>
    <dbReference type="NCBI Taxonomy" id="1454006"/>
    <lineage>
        <taxon>Bacteria</taxon>
        <taxon>Pseudomonadati</taxon>
        <taxon>Bacteroidota</taxon>
        <taxon>Flavobacteriia</taxon>
        <taxon>Flavobacteriales</taxon>
        <taxon>Flavobacteriaceae</taxon>
        <taxon>Siansivirga</taxon>
    </lineage>
</organism>
<dbReference type="SMART" id="SM00089">
    <property type="entry name" value="PKD"/>
    <property type="match status" value="6"/>
</dbReference>
<feature type="domain" description="HYR" evidence="3">
    <location>
        <begin position="837"/>
        <end position="918"/>
    </location>
</feature>
<evidence type="ECO:0000256" key="1">
    <source>
        <dbReference type="ARBA" id="ARBA00022737"/>
    </source>
</evidence>
<evidence type="ECO:0000259" key="2">
    <source>
        <dbReference type="PROSITE" id="PS50093"/>
    </source>
</evidence>
<dbReference type="OrthoDB" id="9805017at2"/>
<dbReference type="SUPFAM" id="SSF49299">
    <property type="entry name" value="PKD domain"/>
    <property type="match status" value="1"/>
</dbReference>
<dbReference type="InterPro" id="IPR000601">
    <property type="entry name" value="PKD_dom"/>
</dbReference>
<evidence type="ECO:0008006" key="6">
    <source>
        <dbReference type="Google" id="ProtNLM"/>
    </source>
</evidence>
<evidence type="ECO:0000313" key="4">
    <source>
        <dbReference type="EMBL" id="AJR04929.1"/>
    </source>
</evidence>
<dbReference type="Pfam" id="PF22352">
    <property type="entry name" value="K319L-like_PKD"/>
    <property type="match status" value="1"/>
</dbReference>
<feature type="domain" description="HYR" evidence="3">
    <location>
        <begin position="357"/>
        <end position="438"/>
    </location>
</feature>
<feature type="domain" description="HYR" evidence="3">
    <location>
        <begin position="1077"/>
        <end position="1158"/>
    </location>
</feature>
<dbReference type="KEGG" id="sze:AW14_11220"/>
<dbReference type="EMBL" id="CP007202">
    <property type="protein sequence ID" value="AJR04929.1"/>
    <property type="molecule type" value="Genomic_DNA"/>
</dbReference>
<dbReference type="CDD" id="cd00146">
    <property type="entry name" value="PKD"/>
    <property type="match status" value="1"/>
</dbReference>
<dbReference type="PROSITE" id="PS50825">
    <property type="entry name" value="HYR"/>
    <property type="match status" value="5"/>
</dbReference>
<dbReference type="InterPro" id="IPR013783">
    <property type="entry name" value="Ig-like_fold"/>
</dbReference>
<dbReference type="RefSeq" id="WP_044638834.1">
    <property type="nucleotide sequence ID" value="NZ_CP007202.1"/>
</dbReference>
<dbReference type="Pfam" id="PF18911">
    <property type="entry name" value="PKD_4"/>
    <property type="match status" value="1"/>
</dbReference>
<proteinExistence type="predicted"/>
<dbReference type="PROSITE" id="PS50093">
    <property type="entry name" value="PKD"/>
    <property type="match status" value="1"/>
</dbReference>
<dbReference type="InterPro" id="IPR022409">
    <property type="entry name" value="PKD/Chitinase_dom"/>
</dbReference>
<dbReference type="InterPro" id="IPR057078">
    <property type="entry name" value="HYR-4C"/>
</dbReference>
<name>A0A0C5WID7_9FLAO</name>
<reference evidence="4 5" key="1">
    <citation type="submission" date="2014-02" db="EMBL/GenBank/DDBJ databases">
        <authorList>
            <person name="Young C.-C."/>
            <person name="Hameed A."/>
            <person name="Huang H.-C."/>
            <person name="Shahina M."/>
        </authorList>
    </citation>
    <scope>NUCLEOTIDE SEQUENCE [LARGE SCALE GENOMIC DNA]</scope>
    <source>
        <strain evidence="4 5">CC-SAMT-1</strain>
    </source>
</reference>
<dbReference type="PATRIC" id="fig|1454006.5.peg.2224"/>
<dbReference type="Pfam" id="PF23237">
    <property type="entry name" value="HYR_4C"/>
    <property type="match status" value="1"/>
</dbReference>
<feature type="domain" description="HYR" evidence="3">
    <location>
        <begin position="677"/>
        <end position="758"/>
    </location>
</feature>
<feature type="domain" description="HYR" evidence="3">
    <location>
        <begin position="517"/>
        <end position="598"/>
    </location>
</feature>
<gene>
    <name evidence="4" type="ORF">AW14_11220</name>
</gene>
<dbReference type="Proteomes" id="UP000032229">
    <property type="component" value="Chromosome"/>
</dbReference>
<dbReference type="Gene3D" id="2.60.40.10">
    <property type="entry name" value="Immunoglobulins"/>
    <property type="match status" value="12"/>
</dbReference>
<keyword evidence="5" id="KW-1185">Reference proteome</keyword>
<dbReference type="PANTHER" id="PTHR24273:SF32">
    <property type="entry name" value="HYALIN"/>
    <property type="match status" value="1"/>
</dbReference>
<dbReference type="InterPro" id="IPR003410">
    <property type="entry name" value="HYR_dom"/>
</dbReference>
<accession>A0A0C5WID7</accession>
<evidence type="ECO:0000313" key="5">
    <source>
        <dbReference type="Proteomes" id="UP000032229"/>
    </source>
</evidence>
<feature type="domain" description="PKD" evidence="2">
    <location>
        <begin position="299"/>
        <end position="343"/>
    </location>
</feature>